<evidence type="ECO:0000313" key="5">
    <source>
        <dbReference type="EMBL" id="GGP14211.1"/>
    </source>
</evidence>
<dbReference type="EMBL" id="BMLW01000011">
    <property type="protein sequence ID" value="GGP14211.1"/>
    <property type="molecule type" value="Genomic_DNA"/>
</dbReference>
<proteinExistence type="predicted"/>
<feature type="domain" description="FtsK" evidence="4">
    <location>
        <begin position="124"/>
        <end position="312"/>
    </location>
</feature>
<gene>
    <name evidence="5" type="ORF">GCM10011346_37390</name>
</gene>
<dbReference type="InterPro" id="IPR027417">
    <property type="entry name" value="P-loop_NTPase"/>
</dbReference>
<evidence type="ECO:0000259" key="4">
    <source>
        <dbReference type="PROSITE" id="PS50901"/>
    </source>
</evidence>
<evidence type="ECO:0000256" key="2">
    <source>
        <dbReference type="ARBA" id="ARBA00022840"/>
    </source>
</evidence>
<sequence length="374" mass="42577">MDLLVGGGLAAFTIYAAAKWNKSDKDKIQHTFRNLNYKVKDREPKHFKTHNTDKYTLYSYHVPYGLVDDDKLQVLEKVLNKPVKIIFAKTKLHIKVYKQTLPAKIDYDWPETEGWTLPIGTSLDGPVIHDFDKIPHMTIAGMTRQGKTVLLKLITAHLINNHPDDVEFYVIDLKGGLEFAQHNYKQIRSIASNTLDAFNLLDSLSDEIERDMAFFKSKGYTNVLNTNIKKRKFIIVDEGAELVPHKYMDKDEKLDIDYCQYALSNIARVAGALGYRLIFATQYPTADTLPRQIKQNADAKISFRLPTEVASRVALDEQGAEALNNVGRAIYRTADKHVIQVPYVADSDIKGRFVDYVSTDEKATERRTDTVIFG</sequence>
<dbReference type="Pfam" id="PF01580">
    <property type="entry name" value="FtsK_SpoIIIE"/>
    <property type="match status" value="1"/>
</dbReference>
<dbReference type="GO" id="GO:0051301">
    <property type="term" value="P:cell division"/>
    <property type="evidence" value="ECO:0007669"/>
    <property type="project" value="UniProtKB-KW"/>
</dbReference>
<keyword evidence="1 3" id="KW-0547">Nucleotide-binding</keyword>
<keyword evidence="2 3" id="KW-0067">ATP-binding</keyword>
<keyword evidence="5" id="KW-0132">Cell division</keyword>
<dbReference type="Proteomes" id="UP000641206">
    <property type="component" value="Unassembled WGS sequence"/>
</dbReference>
<name>A0ABQ2NZ76_9BACI</name>
<keyword evidence="5" id="KW-0131">Cell cycle</keyword>
<dbReference type="PROSITE" id="PS50901">
    <property type="entry name" value="FTSK"/>
    <property type="match status" value="1"/>
</dbReference>
<keyword evidence="6" id="KW-1185">Reference proteome</keyword>
<evidence type="ECO:0000256" key="3">
    <source>
        <dbReference type="PROSITE-ProRule" id="PRU00289"/>
    </source>
</evidence>
<dbReference type="SUPFAM" id="SSF52540">
    <property type="entry name" value="P-loop containing nucleoside triphosphate hydrolases"/>
    <property type="match status" value="1"/>
</dbReference>
<dbReference type="Gene3D" id="3.40.50.300">
    <property type="entry name" value="P-loop containing nucleotide triphosphate hydrolases"/>
    <property type="match status" value="1"/>
</dbReference>
<evidence type="ECO:0000256" key="1">
    <source>
        <dbReference type="ARBA" id="ARBA00022741"/>
    </source>
</evidence>
<dbReference type="PANTHER" id="PTHR22683:SF1">
    <property type="entry name" value="TYPE VII SECRETION SYSTEM PROTEIN ESSC"/>
    <property type="match status" value="1"/>
</dbReference>
<evidence type="ECO:0000313" key="6">
    <source>
        <dbReference type="Proteomes" id="UP000641206"/>
    </source>
</evidence>
<dbReference type="InterPro" id="IPR050206">
    <property type="entry name" value="FtsK/SpoIIIE/SftA"/>
</dbReference>
<protein>
    <submittedName>
        <fullName evidence="5">Cell division protein FtsK</fullName>
    </submittedName>
</protein>
<accession>A0ABQ2NZ76</accession>
<dbReference type="RefSeq" id="WP_188736031.1">
    <property type="nucleotide sequence ID" value="NZ_BMLW01000011.1"/>
</dbReference>
<dbReference type="InterPro" id="IPR002543">
    <property type="entry name" value="FtsK_dom"/>
</dbReference>
<comment type="caution">
    <text evidence="5">The sequence shown here is derived from an EMBL/GenBank/DDBJ whole genome shotgun (WGS) entry which is preliminary data.</text>
</comment>
<reference evidence="6" key="1">
    <citation type="journal article" date="2019" name="Int. J. Syst. Evol. Microbiol.">
        <title>The Global Catalogue of Microorganisms (GCM) 10K type strain sequencing project: providing services to taxonomists for standard genome sequencing and annotation.</title>
        <authorList>
            <consortium name="The Broad Institute Genomics Platform"/>
            <consortium name="The Broad Institute Genome Sequencing Center for Infectious Disease"/>
            <person name="Wu L."/>
            <person name="Ma J."/>
        </authorList>
    </citation>
    <scope>NUCLEOTIDE SEQUENCE [LARGE SCALE GENOMIC DNA]</scope>
    <source>
        <strain evidence="6">CGMCC 1.7693</strain>
    </source>
</reference>
<feature type="binding site" evidence="3">
    <location>
        <begin position="141"/>
        <end position="148"/>
    </location>
    <ligand>
        <name>ATP</name>
        <dbReference type="ChEBI" id="CHEBI:30616"/>
    </ligand>
</feature>
<organism evidence="5 6">
    <name type="scientific">Oceanobacillus neutriphilus</name>
    <dbReference type="NCBI Taxonomy" id="531815"/>
    <lineage>
        <taxon>Bacteria</taxon>
        <taxon>Bacillati</taxon>
        <taxon>Bacillota</taxon>
        <taxon>Bacilli</taxon>
        <taxon>Bacillales</taxon>
        <taxon>Bacillaceae</taxon>
        <taxon>Oceanobacillus</taxon>
    </lineage>
</organism>
<dbReference type="PANTHER" id="PTHR22683">
    <property type="entry name" value="SPORULATION PROTEIN RELATED"/>
    <property type="match status" value="1"/>
</dbReference>